<dbReference type="PANTHER" id="PTHR13887">
    <property type="entry name" value="GLUTATHIONE S-TRANSFERASE KAPPA"/>
    <property type="match status" value="1"/>
</dbReference>
<dbReference type="Pfam" id="PF01323">
    <property type="entry name" value="DSBA"/>
    <property type="match status" value="1"/>
</dbReference>
<evidence type="ECO:0000259" key="1">
    <source>
        <dbReference type="Pfam" id="PF01323"/>
    </source>
</evidence>
<dbReference type="InterPro" id="IPR001853">
    <property type="entry name" value="DSBA-like_thioredoxin_dom"/>
</dbReference>
<dbReference type="Gene3D" id="3.40.30.10">
    <property type="entry name" value="Glutaredoxin"/>
    <property type="match status" value="1"/>
</dbReference>
<accession>A0A382IX47</accession>
<dbReference type="InterPro" id="IPR036249">
    <property type="entry name" value="Thioredoxin-like_sf"/>
</dbReference>
<sequence length="173" mass="19988">MKQTYDLTLRWIHFPLHPDTPDSGLTLEELFLKSSTEIEVMKQRMSGLMAEEGLPYGNRTHTYNSRLAQELAKYAETFEEGEALNRKLFEAYFVEGLNLADPEVLLDLAESSGFPREETEETIRKRLFRNEVDADWKRARELGVRGVPTFVYGNRALVGAQPYEMLKQLVQIK</sequence>
<reference evidence="2" key="1">
    <citation type="submission" date="2018-05" db="EMBL/GenBank/DDBJ databases">
        <authorList>
            <person name="Lanie J.A."/>
            <person name="Ng W.-L."/>
            <person name="Kazmierczak K.M."/>
            <person name="Andrzejewski T.M."/>
            <person name="Davidsen T.M."/>
            <person name="Wayne K.J."/>
            <person name="Tettelin H."/>
            <person name="Glass J.I."/>
            <person name="Rusch D."/>
            <person name="Podicherti R."/>
            <person name="Tsui H.-C.T."/>
            <person name="Winkler M.E."/>
        </authorList>
    </citation>
    <scope>NUCLEOTIDE SEQUENCE</scope>
</reference>
<dbReference type="PANTHER" id="PTHR13887:SF41">
    <property type="entry name" value="THIOREDOXIN SUPERFAMILY PROTEIN"/>
    <property type="match status" value="1"/>
</dbReference>
<proteinExistence type="predicted"/>
<organism evidence="2">
    <name type="scientific">marine metagenome</name>
    <dbReference type="NCBI Taxonomy" id="408172"/>
    <lineage>
        <taxon>unclassified sequences</taxon>
        <taxon>metagenomes</taxon>
        <taxon>ecological metagenomes</taxon>
    </lineage>
</organism>
<feature type="domain" description="DSBA-like thioredoxin" evidence="1">
    <location>
        <begin position="3"/>
        <end position="170"/>
    </location>
</feature>
<name>A0A382IX47_9ZZZZ</name>
<evidence type="ECO:0000313" key="2">
    <source>
        <dbReference type="EMBL" id="SVC03965.1"/>
    </source>
</evidence>
<gene>
    <name evidence="2" type="ORF">METZ01_LOCUS256819</name>
</gene>
<dbReference type="SUPFAM" id="SSF52833">
    <property type="entry name" value="Thioredoxin-like"/>
    <property type="match status" value="1"/>
</dbReference>
<dbReference type="EMBL" id="UINC01070093">
    <property type="protein sequence ID" value="SVC03965.1"/>
    <property type="molecule type" value="Genomic_DNA"/>
</dbReference>
<protein>
    <recommendedName>
        <fullName evidence="1">DSBA-like thioredoxin domain-containing protein</fullName>
    </recommendedName>
</protein>
<dbReference type="AlphaFoldDB" id="A0A382IX47"/>
<dbReference type="GO" id="GO:0016491">
    <property type="term" value="F:oxidoreductase activity"/>
    <property type="evidence" value="ECO:0007669"/>
    <property type="project" value="InterPro"/>
</dbReference>